<protein>
    <submittedName>
        <fullName evidence="3">VWA domain-containing protein</fullName>
    </submittedName>
</protein>
<feature type="region of interest" description="Disordered" evidence="1">
    <location>
        <begin position="1"/>
        <end position="27"/>
    </location>
</feature>
<gene>
    <name evidence="3" type="ORF">D0T12_00365</name>
</gene>
<reference evidence="3 4" key="1">
    <citation type="submission" date="2018-08" db="EMBL/GenBank/DDBJ databases">
        <title>Actinomadura spongicola sp. nov., isolated from marine sponge Leucetta chagosensis.</title>
        <authorList>
            <person name="Li L."/>
            <person name="Lin H.W."/>
        </authorList>
    </citation>
    <scope>NUCLEOTIDE SEQUENCE [LARGE SCALE GENOMIC DNA]</scope>
    <source>
        <strain evidence="3 4">LHW52907</strain>
    </source>
</reference>
<dbReference type="EMBL" id="QVNQ01000001">
    <property type="protein sequence ID" value="RFS86784.1"/>
    <property type="molecule type" value="Genomic_DNA"/>
</dbReference>
<feature type="domain" description="VWFA" evidence="2">
    <location>
        <begin position="33"/>
        <end position="214"/>
    </location>
</feature>
<feature type="compositionally biased region" description="Basic and acidic residues" evidence="1">
    <location>
        <begin position="1"/>
        <end position="12"/>
    </location>
</feature>
<dbReference type="PROSITE" id="PS50234">
    <property type="entry name" value="VWFA"/>
    <property type="match status" value="1"/>
</dbReference>
<dbReference type="SUPFAM" id="SSF53300">
    <property type="entry name" value="vWA-like"/>
    <property type="match status" value="1"/>
</dbReference>
<dbReference type="SMART" id="SM00327">
    <property type="entry name" value="VWA"/>
    <property type="match status" value="1"/>
</dbReference>
<keyword evidence="4" id="KW-1185">Reference proteome</keyword>
<name>A0A372GN18_9ACTN</name>
<evidence type="ECO:0000313" key="4">
    <source>
        <dbReference type="Proteomes" id="UP000262882"/>
    </source>
</evidence>
<evidence type="ECO:0000259" key="2">
    <source>
        <dbReference type="PROSITE" id="PS50234"/>
    </source>
</evidence>
<proteinExistence type="predicted"/>
<dbReference type="InterPro" id="IPR036465">
    <property type="entry name" value="vWFA_dom_sf"/>
</dbReference>
<dbReference type="Gene3D" id="3.40.50.410">
    <property type="entry name" value="von Willebrand factor, type A domain"/>
    <property type="match status" value="1"/>
</dbReference>
<dbReference type="AlphaFoldDB" id="A0A372GN18"/>
<evidence type="ECO:0000256" key="1">
    <source>
        <dbReference type="SAM" id="MobiDB-lite"/>
    </source>
</evidence>
<dbReference type="Proteomes" id="UP000262882">
    <property type="component" value="Unassembled WGS sequence"/>
</dbReference>
<accession>A0A372GN18</accession>
<sequence>MFRARGMQEDTRSMTPEQGETPFASVQRPRPLPVLVLADVSGSMTEHGKIQSLNLAIASMVRALARERSPRGEINIGVITFGGRGVALHQRPAPASSATWADMEAVGGPDGTPMGDAFETARQVLDDEEMIPARAYDVTLVLISDGRPTSEWRPQLDRLLSSERGARSLRLAVAIGPETGSAAYRVLESFVGDPLYPVVRAEEADRIPEIFKYLTQSMSIRVNSARPDDASVFDPGELADLSD</sequence>
<evidence type="ECO:0000313" key="3">
    <source>
        <dbReference type="EMBL" id="RFS86784.1"/>
    </source>
</evidence>
<comment type="caution">
    <text evidence="3">The sequence shown here is derived from an EMBL/GenBank/DDBJ whole genome shotgun (WGS) entry which is preliminary data.</text>
</comment>
<dbReference type="InterPro" id="IPR002035">
    <property type="entry name" value="VWF_A"/>
</dbReference>
<organism evidence="3 4">
    <name type="scientific">Actinomadura spongiicola</name>
    <dbReference type="NCBI Taxonomy" id="2303421"/>
    <lineage>
        <taxon>Bacteria</taxon>
        <taxon>Bacillati</taxon>
        <taxon>Actinomycetota</taxon>
        <taxon>Actinomycetes</taxon>
        <taxon>Streptosporangiales</taxon>
        <taxon>Thermomonosporaceae</taxon>
        <taxon>Actinomadura</taxon>
    </lineage>
</organism>
<dbReference type="Pfam" id="PF13519">
    <property type="entry name" value="VWA_2"/>
    <property type="match status" value="1"/>
</dbReference>